<dbReference type="EMBL" id="VOHM01000006">
    <property type="protein sequence ID" value="TWT26762.1"/>
    <property type="molecule type" value="Genomic_DNA"/>
</dbReference>
<sequence length="283" mass="30872">MDLIPDRVRSAFHVGTGPAEVLGQAWDYGVRINHTVLSQVIDPVQASWSAKVRETLQPLGVRMVRPVRATDGRLVVSGWRASAFVEGEVARRVDETVCAALRLADALADLPVPDSAVSSVRAPWSHHDLFAVADRAAWSANPAGVLESGLDVTATPKEEQLAALHLAAKITPHLKELRSRRQVGHADMLATTLYQGTNMPVVTDILPVARPHGYTAVQVMVDGMIAGAVDYKIIRRFAHIPEIGQLVLRATLYRLFVHTLHPSAQESTRANMEKLVAYLVRGL</sequence>
<protein>
    <submittedName>
        <fullName evidence="1">TIGR02569 family protein</fullName>
    </submittedName>
</protein>
<evidence type="ECO:0000313" key="1">
    <source>
        <dbReference type="EMBL" id="TWT26762.1"/>
    </source>
</evidence>
<reference evidence="1 2" key="1">
    <citation type="submission" date="2019-08" db="EMBL/GenBank/DDBJ databases">
        <authorList>
            <person name="Lei W."/>
        </authorList>
    </citation>
    <scope>NUCLEOTIDE SEQUENCE [LARGE SCALE GENOMIC DNA]</scope>
    <source>
        <strain evidence="1 2">CCUG 58627</strain>
    </source>
</reference>
<dbReference type="AlphaFoldDB" id="A0A5C5UM60"/>
<comment type="caution">
    <text evidence="1">The sequence shown here is derived from an EMBL/GenBank/DDBJ whole genome shotgun (WGS) entry which is preliminary data.</text>
</comment>
<organism evidence="1 2">
    <name type="scientific">Corynebacterium canis</name>
    <dbReference type="NCBI Taxonomy" id="679663"/>
    <lineage>
        <taxon>Bacteria</taxon>
        <taxon>Bacillati</taxon>
        <taxon>Actinomycetota</taxon>
        <taxon>Actinomycetes</taxon>
        <taxon>Mycobacteriales</taxon>
        <taxon>Corynebacteriaceae</taxon>
        <taxon>Corynebacterium</taxon>
    </lineage>
</organism>
<dbReference type="NCBIfam" id="TIGR02569">
    <property type="entry name" value="TIGR02569_actnb"/>
    <property type="match status" value="1"/>
</dbReference>
<dbReference type="Proteomes" id="UP000320791">
    <property type="component" value="Unassembled WGS sequence"/>
</dbReference>
<dbReference type="InterPro" id="IPR013402">
    <property type="entry name" value="CHP02569"/>
</dbReference>
<accession>A0A5C5UM60</accession>
<evidence type="ECO:0000313" key="2">
    <source>
        <dbReference type="Proteomes" id="UP000320791"/>
    </source>
</evidence>
<dbReference type="OrthoDB" id="4427130at2"/>
<dbReference type="RefSeq" id="WP_146323827.1">
    <property type="nucleotide sequence ID" value="NZ_BAABLR010000005.1"/>
</dbReference>
<gene>
    <name evidence="1" type="ORF">FRX94_03935</name>
</gene>
<keyword evidence="2" id="KW-1185">Reference proteome</keyword>
<proteinExistence type="predicted"/>
<name>A0A5C5UM60_9CORY</name>